<sequence>MQKTGYRMLFHIAIYAVLFFVLPLYYRSHPGTMEDLGRMVMLLVMICPAAVFILSGELGYRAGFLPLAALLPVLLFTLSVLTVFEGQVTGFVYSAAYGVISLAGNAIGSFFRKRRRK</sequence>
<evidence type="ECO:0000313" key="3">
    <source>
        <dbReference type="Proteomes" id="UP000480151"/>
    </source>
</evidence>
<keyword evidence="1" id="KW-1133">Transmembrane helix</keyword>
<reference evidence="2 3" key="1">
    <citation type="submission" date="2020-02" db="EMBL/GenBank/DDBJ databases">
        <authorList>
            <person name="Gao J."/>
            <person name="Sun J."/>
        </authorList>
    </citation>
    <scope>NUCLEOTIDE SEQUENCE [LARGE SCALE GENOMIC DNA]</scope>
    <source>
        <strain evidence="2 3">7124</strain>
    </source>
</reference>
<keyword evidence="3" id="KW-1185">Reference proteome</keyword>
<name>A0A6M1PMM4_9BACL</name>
<organism evidence="2 3">
    <name type="scientific">Paenibacillus apii</name>
    <dbReference type="NCBI Taxonomy" id="1850370"/>
    <lineage>
        <taxon>Bacteria</taxon>
        <taxon>Bacillati</taxon>
        <taxon>Bacillota</taxon>
        <taxon>Bacilli</taxon>
        <taxon>Bacillales</taxon>
        <taxon>Paenibacillaceae</taxon>
        <taxon>Paenibacillus</taxon>
    </lineage>
</organism>
<dbReference type="AlphaFoldDB" id="A0A6M1PMM4"/>
<dbReference type="EMBL" id="JAAKGU010000012">
    <property type="protein sequence ID" value="NGM84927.1"/>
    <property type="molecule type" value="Genomic_DNA"/>
</dbReference>
<feature type="transmembrane region" description="Helical" evidence="1">
    <location>
        <begin position="9"/>
        <end position="26"/>
    </location>
</feature>
<gene>
    <name evidence="2" type="ORF">G5B47_21215</name>
</gene>
<feature type="transmembrane region" description="Helical" evidence="1">
    <location>
        <begin position="63"/>
        <end position="84"/>
    </location>
</feature>
<feature type="transmembrane region" description="Helical" evidence="1">
    <location>
        <begin position="38"/>
        <end position="56"/>
    </location>
</feature>
<proteinExistence type="predicted"/>
<dbReference type="RefSeq" id="WP_165102489.1">
    <property type="nucleotide sequence ID" value="NZ_JAAKGU010000012.1"/>
</dbReference>
<evidence type="ECO:0000313" key="2">
    <source>
        <dbReference type="EMBL" id="NGM84927.1"/>
    </source>
</evidence>
<comment type="caution">
    <text evidence="2">The sequence shown here is derived from an EMBL/GenBank/DDBJ whole genome shotgun (WGS) entry which is preliminary data.</text>
</comment>
<evidence type="ECO:0000256" key="1">
    <source>
        <dbReference type="SAM" id="Phobius"/>
    </source>
</evidence>
<keyword evidence="1" id="KW-0472">Membrane</keyword>
<keyword evidence="1" id="KW-0812">Transmembrane</keyword>
<feature type="transmembrane region" description="Helical" evidence="1">
    <location>
        <begin position="90"/>
        <end position="111"/>
    </location>
</feature>
<protein>
    <submittedName>
        <fullName evidence="2">Uncharacterized protein</fullName>
    </submittedName>
</protein>
<dbReference type="Proteomes" id="UP000480151">
    <property type="component" value="Unassembled WGS sequence"/>
</dbReference>
<accession>A0A6M1PMM4</accession>